<evidence type="ECO:0000259" key="10">
    <source>
        <dbReference type="Pfam" id="PF01035"/>
    </source>
</evidence>
<dbReference type="Gene3D" id="1.10.10.10">
    <property type="entry name" value="Winged helix-like DNA-binding domain superfamily/Winged helix DNA-binding domain"/>
    <property type="match status" value="1"/>
</dbReference>
<evidence type="ECO:0000256" key="7">
    <source>
        <dbReference type="ARBA" id="ARBA00023204"/>
    </source>
</evidence>
<dbReference type="SUPFAM" id="SSF53155">
    <property type="entry name" value="Methylated DNA-protein cysteine methyltransferase domain"/>
    <property type="match status" value="1"/>
</dbReference>
<reference evidence="12 13" key="1">
    <citation type="journal article" date="2013" name="ISME J.">
        <title>A metabolic model for members of the genus Tetrasphaera involved in enhanced biological phosphorus removal.</title>
        <authorList>
            <person name="Kristiansen R."/>
            <person name="Nguyen H.T.T."/>
            <person name="Saunders A.M."/>
            <person name="Nielsen J.L."/>
            <person name="Wimmer R."/>
            <person name="Le V.Q."/>
            <person name="McIlroy S.J."/>
            <person name="Petrovski S."/>
            <person name="Seviour R.J."/>
            <person name="Calteau A."/>
            <person name="Nielsen K.L."/>
            <person name="Nielsen P.H."/>
        </authorList>
    </citation>
    <scope>NUCLEOTIDE SEQUENCE [LARGE SCALE GENOMIC DNA]</scope>
    <source>
        <strain evidence="12 13">Ben110</strain>
    </source>
</reference>
<keyword evidence="6 9" id="KW-0227">DNA damage</keyword>
<dbReference type="RefSeq" id="WP_053083986.1">
    <property type="nucleotide sequence ID" value="NZ_HG764815.1"/>
</dbReference>
<dbReference type="InterPro" id="IPR036217">
    <property type="entry name" value="MethylDNA_cys_MeTrfase_DNAb"/>
</dbReference>
<comment type="miscellaneous">
    <text evidence="9">This enzyme catalyzes only one turnover and therefore is not strictly catalytic. According to one definition, an enzyme is a biocatalyst that acts repeatedly and over many reaction cycles.</text>
</comment>
<dbReference type="Pfam" id="PF01035">
    <property type="entry name" value="DNA_binding_1"/>
    <property type="match status" value="1"/>
</dbReference>
<dbReference type="EC" id="2.1.1.63" evidence="9"/>
<comment type="subcellular location">
    <subcellularLocation>
        <location evidence="9">Cytoplasm</location>
    </subcellularLocation>
</comment>
<keyword evidence="4 9" id="KW-0489">Methyltransferase</keyword>
<dbReference type="EMBL" id="CAJA01000157">
    <property type="protein sequence ID" value="CCH73186.1"/>
    <property type="molecule type" value="Genomic_DNA"/>
</dbReference>
<dbReference type="InterPro" id="IPR001497">
    <property type="entry name" value="MethylDNA_cys_MeTrfase_AS"/>
</dbReference>
<dbReference type="PANTHER" id="PTHR10815">
    <property type="entry name" value="METHYLATED-DNA--PROTEIN-CYSTEINE METHYLTRANSFERASE"/>
    <property type="match status" value="1"/>
</dbReference>
<dbReference type="InterPro" id="IPR023546">
    <property type="entry name" value="MGMT"/>
</dbReference>
<evidence type="ECO:0000259" key="11">
    <source>
        <dbReference type="Pfam" id="PF02870"/>
    </source>
</evidence>
<dbReference type="STRING" id="1193182.BN11_240022"/>
<comment type="catalytic activity">
    <reaction evidence="1 9">
        <text>a 4-O-methyl-thymidine in DNA + L-cysteinyl-[protein] = a thymidine in DNA + S-methyl-L-cysteinyl-[protein]</text>
        <dbReference type="Rhea" id="RHEA:53428"/>
        <dbReference type="Rhea" id="RHEA-COMP:10131"/>
        <dbReference type="Rhea" id="RHEA-COMP:10132"/>
        <dbReference type="Rhea" id="RHEA-COMP:13555"/>
        <dbReference type="Rhea" id="RHEA-COMP:13556"/>
        <dbReference type="ChEBI" id="CHEBI:29950"/>
        <dbReference type="ChEBI" id="CHEBI:82612"/>
        <dbReference type="ChEBI" id="CHEBI:137386"/>
        <dbReference type="ChEBI" id="CHEBI:137387"/>
        <dbReference type="EC" id="2.1.1.63"/>
    </reaction>
</comment>
<proteinExistence type="inferred from homology"/>
<keyword evidence="3 9" id="KW-0963">Cytoplasm</keyword>
<dbReference type="InterPro" id="IPR014048">
    <property type="entry name" value="MethylDNA_cys_MeTrfase_DNA-bd"/>
</dbReference>
<keyword evidence="13" id="KW-1185">Reference proteome</keyword>
<sequence>MTATVHTVIDSPVGPLTLTAEGGALTGVYFEVHRRRHKLPDLGQAIVGEPVLVEAERQLGEYFAGQRREFDLPLAPRGEAFQHAVWAQLREIPYGATRTYGEIARAIGQPGAAQAVGVANGANPISIIVPCHRVIGADGSLTGYAGGLDRKRLLLELEQPPADEAGRLF</sequence>
<evidence type="ECO:0000256" key="1">
    <source>
        <dbReference type="ARBA" id="ARBA00001286"/>
    </source>
</evidence>
<dbReference type="PANTHER" id="PTHR10815:SF5">
    <property type="entry name" value="METHYLATED-DNA--PROTEIN-CYSTEINE METHYLTRANSFERASE"/>
    <property type="match status" value="1"/>
</dbReference>
<comment type="function">
    <text evidence="9">Involved in the cellular defense against the biological effects of O6-methylguanine (O6-MeG) and O4-methylthymine (O4-MeT) in DNA. Repairs the methylated nucleobase in DNA by stoichiometrically transferring the methyl group to a cysteine residue in the enzyme. This is a suicide reaction: the enzyme is irreversibly inactivated.</text>
</comment>
<dbReference type="InterPro" id="IPR036388">
    <property type="entry name" value="WH-like_DNA-bd_sf"/>
</dbReference>
<dbReference type="PROSITE" id="PS00374">
    <property type="entry name" value="MGMT"/>
    <property type="match status" value="1"/>
</dbReference>
<evidence type="ECO:0000256" key="4">
    <source>
        <dbReference type="ARBA" id="ARBA00022603"/>
    </source>
</evidence>
<accession>W6JWP2</accession>
<comment type="caution">
    <text evidence="12">The sequence shown here is derived from an EMBL/GenBank/DDBJ whole genome shotgun (WGS) entry which is preliminary data.</text>
</comment>
<feature type="active site" description="Nucleophile; methyl group acceptor" evidence="9">
    <location>
        <position position="131"/>
    </location>
</feature>
<dbReference type="GO" id="GO:0032259">
    <property type="term" value="P:methylation"/>
    <property type="evidence" value="ECO:0007669"/>
    <property type="project" value="UniProtKB-KW"/>
</dbReference>
<dbReference type="GO" id="GO:0003908">
    <property type="term" value="F:methylated-DNA-[protein]-cysteine S-methyltransferase activity"/>
    <property type="evidence" value="ECO:0007669"/>
    <property type="project" value="UniProtKB-UniRule"/>
</dbReference>
<evidence type="ECO:0000256" key="5">
    <source>
        <dbReference type="ARBA" id="ARBA00022679"/>
    </source>
</evidence>
<dbReference type="SUPFAM" id="SSF46767">
    <property type="entry name" value="Methylated DNA-protein cysteine methyltransferase, C-terminal domain"/>
    <property type="match status" value="1"/>
</dbReference>
<dbReference type="HAMAP" id="MF_00772">
    <property type="entry name" value="OGT"/>
    <property type="match status" value="1"/>
</dbReference>
<evidence type="ECO:0000256" key="6">
    <source>
        <dbReference type="ARBA" id="ARBA00022763"/>
    </source>
</evidence>
<dbReference type="NCBIfam" id="TIGR00589">
    <property type="entry name" value="ogt"/>
    <property type="match status" value="1"/>
</dbReference>
<evidence type="ECO:0000256" key="3">
    <source>
        <dbReference type="ARBA" id="ARBA00022490"/>
    </source>
</evidence>
<comment type="catalytic activity">
    <reaction evidence="8 9">
        <text>a 6-O-methyl-2'-deoxyguanosine in DNA + L-cysteinyl-[protein] = S-methyl-L-cysteinyl-[protein] + a 2'-deoxyguanosine in DNA</text>
        <dbReference type="Rhea" id="RHEA:24000"/>
        <dbReference type="Rhea" id="RHEA-COMP:10131"/>
        <dbReference type="Rhea" id="RHEA-COMP:10132"/>
        <dbReference type="Rhea" id="RHEA-COMP:11367"/>
        <dbReference type="Rhea" id="RHEA-COMP:11368"/>
        <dbReference type="ChEBI" id="CHEBI:29950"/>
        <dbReference type="ChEBI" id="CHEBI:82612"/>
        <dbReference type="ChEBI" id="CHEBI:85445"/>
        <dbReference type="ChEBI" id="CHEBI:85448"/>
        <dbReference type="EC" id="2.1.1.63"/>
    </reaction>
</comment>
<evidence type="ECO:0000313" key="13">
    <source>
        <dbReference type="Proteomes" id="UP000035763"/>
    </source>
</evidence>
<evidence type="ECO:0000256" key="8">
    <source>
        <dbReference type="ARBA" id="ARBA00049348"/>
    </source>
</evidence>
<dbReference type="InterPro" id="IPR008332">
    <property type="entry name" value="MethylG_MeTrfase_N"/>
</dbReference>
<dbReference type="AlphaFoldDB" id="W6JWP2"/>
<evidence type="ECO:0000256" key="2">
    <source>
        <dbReference type="ARBA" id="ARBA00008711"/>
    </source>
</evidence>
<dbReference type="InterPro" id="IPR036631">
    <property type="entry name" value="MGMT_N_sf"/>
</dbReference>
<comment type="similarity">
    <text evidence="2 9">Belongs to the MGMT family.</text>
</comment>
<gene>
    <name evidence="12" type="primary">ogt</name>
    <name evidence="12" type="ORF">BN11_240022</name>
</gene>
<dbReference type="GO" id="GO:0005737">
    <property type="term" value="C:cytoplasm"/>
    <property type="evidence" value="ECO:0007669"/>
    <property type="project" value="UniProtKB-SubCell"/>
</dbReference>
<dbReference type="FunFam" id="1.10.10.10:FF:000214">
    <property type="entry name" value="Methylated-DNA--protein-cysteine methyltransferase"/>
    <property type="match status" value="1"/>
</dbReference>
<dbReference type="OrthoDB" id="9802228at2"/>
<evidence type="ECO:0000313" key="12">
    <source>
        <dbReference type="EMBL" id="CCH73186.1"/>
    </source>
</evidence>
<evidence type="ECO:0000256" key="9">
    <source>
        <dbReference type="HAMAP-Rule" id="MF_00772"/>
    </source>
</evidence>
<keyword evidence="7 9" id="KW-0234">DNA repair</keyword>
<dbReference type="Proteomes" id="UP000035763">
    <property type="component" value="Unassembled WGS sequence"/>
</dbReference>
<organism evidence="12 13">
    <name type="scientific">Nostocoides australiense Ben110</name>
    <dbReference type="NCBI Taxonomy" id="1193182"/>
    <lineage>
        <taxon>Bacteria</taxon>
        <taxon>Bacillati</taxon>
        <taxon>Actinomycetota</taxon>
        <taxon>Actinomycetes</taxon>
        <taxon>Micrococcales</taxon>
        <taxon>Intrasporangiaceae</taxon>
        <taxon>Nostocoides</taxon>
    </lineage>
</organism>
<name>W6JWP2_9MICO</name>
<feature type="domain" description="Methylated-DNA-[protein]-cysteine S-methyltransferase DNA binding" evidence="10">
    <location>
        <begin position="80"/>
        <end position="159"/>
    </location>
</feature>
<feature type="domain" description="Methylguanine DNA methyltransferase ribonuclease-like" evidence="11">
    <location>
        <begin position="5"/>
        <end position="76"/>
    </location>
</feature>
<dbReference type="CDD" id="cd06445">
    <property type="entry name" value="ATase"/>
    <property type="match status" value="1"/>
</dbReference>
<keyword evidence="5 9" id="KW-0808">Transferase</keyword>
<protein>
    <recommendedName>
        <fullName evidence="9">Methylated-DNA--protein-cysteine methyltransferase</fullName>
        <ecNumber evidence="9">2.1.1.63</ecNumber>
    </recommendedName>
    <alternativeName>
        <fullName evidence="9">6-O-methylguanine-DNA methyltransferase</fullName>
        <shortName evidence="9">MGMT</shortName>
    </alternativeName>
    <alternativeName>
        <fullName evidence="9">O-6-methylguanine-DNA-alkyltransferase</fullName>
    </alternativeName>
</protein>
<dbReference type="Gene3D" id="3.30.160.70">
    <property type="entry name" value="Methylated DNA-protein cysteine methyltransferase domain"/>
    <property type="match status" value="1"/>
</dbReference>
<dbReference type="GO" id="GO:0006307">
    <property type="term" value="P:DNA alkylation repair"/>
    <property type="evidence" value="ECO:0007669"/>
    <property type="project" value="UniProtKB-UniRule"/>
</dbReference>
<dbReference type="Pfam" id="PF02870">
    <property type="entry name" value="Methyltransf_1N"/>
    <property type="match status" value="1"/>
</dbReference>